<name>A0A6L5GEU3_9ACTN</name>
<feature type="domain" description="Radical SAM core" evidence="4">
    <location>
        <begin position="22"/>
        <end position="260"/>
    </location>
</feature>
<keyword evidence="3" id="KW-0963">Cytoplasm</keyword>
<dbReference type="PANTHER" id="PTHR13932:SF5">
    <property type="entry name" value="RADICAL S-ADENOSYL METHIONINE DOMAIN-CONTAINING PROTEIN 1, MITOCHONDRIAL"/>
    <property type="match status" value="1"/>
</dbReference>
<dbReference type="SMART" id="SM00729">
    <property type="entry name" value="Elp3"/>
    <property type="match status" value="1"/>
</dbReference>
<dbReference type="SFLD" id="SFLDG01065">
    <property type="entry name" value="anaerobic_coproporphyrinogen-I"/>
    <property type="match status" value="2"/>
</dbReference>
<dbReference type="InterPro" id="IPR006638">
    <property type="entry name" value="Elp3/MiaA/NifB-like_rSAM"/>
</dbReference>
<keyword evidence="3" id="KW-0949">S-adenosyl-L-methionine</keyword>
<evidence type="ECO:0000256" key="3">
    <source>
        <dbReference type="RuleBase" id="RU364116"/>
    </source>
</evidence>
<dbReference type="GO" id="GO:0005737">
    <property type="term" value="C:cytoplasm"/>
    <property type="evidence" value="ECO:0007669"/>
    <property type="project" value="UniProtKB-SubCell"/>
</dbReference>
<dbReference type="InterPro" id="IPR058240">
    <property type="entry name" value="rSAM_sf"/>
</dbReference>
<dbReference type="SFLD" id="SFLDF00562">
    <property type="entry name" value="HemN-like__clustered_with_heat"/>
    <property type="match status" value="1"/>
</dbReference>
<proteinExistence type="inferred from homology"/>
<dbReference type="AlphaFoldDB" id="A0A6L5GEU3"/>
<keyword evidence="3" id="KW-0349">Heme</keyword>
<dbReference type="GO" id="GO:0046872">
    <property type="term" value="F:metal ion binding"/>
    <property type="evidence" value="ECO:0007669"/>
    <property type="project" value="UniProtKB-UniRule"/>
</dbReference>
<dbReference type="SFLD" id="SFLDG01082">
    <property type="entry name" value="B12-binding_domain_containing"/>
    <property type="match status" value="1"/>
</dbReference>
<dbReference type="GO" id="GO:0051539">
    <property type="term" value="F:4 iron, 4 sulfur cluster binding"/>
    <property type="evidence" value="ECO:0007669"/>
    <property type="project" value="UniProtKB-UniRule"/>
</dbReference>
<dbReference type="PANTHER" id="PTHR13932">
    <property type="entry name" value="COPROPORPHYRINIGEN III OXIDASE"/>
    <property type="match status" value="1"/>
</dbReference>
<keyword evidence="3" id="KW-0408">Iron</keyword>
<dbReference type="InterPro" id="IPR010723">
    <property type="entry name" value="HemN_C"/>
</dbReference>
<dbReference type="Gene3D" id="3.80.30.20">
    <property type="entry name" value="tm_1862 like domain"/>
    <property type="match status" value="1"/>
</dbReference>
<dbReference type="InterPro" id="IPR023404">
    <property type="entry name" value="rSAM_horseshoe"/>
</dbReference>
<comment type="similarity">
    <text evidence="1">Belongs to the anaerobic coproporphyrinogen-III oxidase family. HemW subfamily.</text>
</comment>
<dbReference type="Proteomes" id="UP000477750">
    <property type="component" value="Unassembled WGS sequence"/>
</dbReference>
<evidence type="ECO:0000313" key="5">
    <source>
        <dbReference type="EMBL" id="MQM28188.1"/>
    </source>
</evidence>
<dbReference type="PROSITE" id="PS51918">
    <property type="entry name" value="RADICAL_SAM"/>
    <property type="match status" value="1"/>
</dbReference>
<dbReference type="SFLD" id="SFLDS00029">
    <property type="entry name" value="Radical_SAM"/>
    <property type="match status" value="2"/>
</dbReference>
<sequence length="399" mass="41946">MPATGAATSPAADIAAAAADPATGTAGFGFYVHVPFCVSRCGYCDFNTYTAAELGGGVSRDTYAAVVRSEIRAAAAQFGTRPKVDTVFFGGGTPTLLPAAELAAILAEIDREFGLADGYEATTEANPESVDADYLAALHDGGFTRLSIGMQSTASHVLKVLDREHSPQKALDAVAHARTAGFHHVSLDLIYGTPGERAADFANSLAAAVDTGVDHVSAYALIVEDGTALARRIRAGRVPQPSDDVAADRYLAAEAALTAAGFSWYEVSNWAKDDAARCRHNLLYWEGGHWWGAGPGAHSHLPGVRWWNHKHPATYGTALAAGLPVAGHERLTDDDRYLERVLLLTRLADGLPLAELRPDGAAAAERVAAEGLAVIEAGRLVLTLRGRLLADAVVRDLTA</sequence>
<comment type="function">
    <text evidence="3">Probably acts as a heme chaperone, transferring heme to an unknown acceptor. Binds one molecule of heme per monomer, possibly covalently. Binds 1 [4Fe-4S] cluster. The cluster is coordinated with 3 cysteines and an exchangeable S-adenosyl-L-methionine.</text>
</comment>
<reference evidence="5 6" key="1">
    <citation type="submission" date="2019-10" db="EMBL/GenBank/DDBJ databases">
        <title>Glycomyces albidus sp. nov., a novel actinomycete isolated from rhizosphere soil of wheat (Triticum aestivum L.).</title>
        <authorList>
            <person name="Qian L."/>
        </authorList>
    </citation>
    <scope>NUCLEOTIDE SEQUENCE [LARGE SCALE GENOMIC DNA]</scope>
    <source>
        <strain evidence="5 6">NEAU-7082</strain>
    </source>
</reference>
<dbReference type="InterPro" id="IPR004559">
    <property type="entry name" value="HemW-like"/>
</dbReference>
<gene>
    <name evidence="5" type="ORF">GFD30_21865</name>
</gene>
<keyword evidence="6" id="KW-1185">Reference proteome</keyword>
<evidence type="ECO:0000313" key="6">
    <source>
        <dbReference type="Proteomes" id="UP000477750"/>
    </source>
</evidence>
<keyword evidence="3" id="KW-0004">4Fe-4S</keyword>
<dbReference type="CDD" id="cd01335">
    <property type="entry name" value="Radical_SAM"/>
    <property type="match status" value="1"/>
</dbReference>
<keyword evidence="3" id="KW-0479">Metal-binding</keyword>
<dbReference type="SUPFAM" id="SSF102114">
    <property type="entry name" value="Radical SAM enzymes"/>
    <property type="match status" value="1"/>
</dbReference>
<dbReference type="GO" id="GO:0006779">
    <property type="term" value="P:porphyrin-containing compound biosynthetic process"/>
    <property type="evidence" value="ECO:0007669"/>
    <property type="project" value="InterPro"/>
</dbReference>
<comment type="subcellular location">
    <subcellularLocation>
        <location evidence="3">Cytoplasm</location>
    </subcellularLocation>
</comment>
<dbReference type="Pfam" id="PF04055">
    <property type="entry name" value="Radical_SAM"/>
    <property type="match status" value="1"/>
</dbReference>
<accession>A0A6L5GEU3</accession>
<organism evidence="5 6">
    <name type="scientific">Glycomyces albidus</name>
    <dbReference type="NCBI Taxonomy" id="2656774"/>
    <lineage>
        <taxon>Bacteria</taxon>
        <taxon>Bacillati</taxon>
        <taxon>Actinomycetota</taxon>
        <taxon>Actinomycetes</taxon>
        <taxon>Glycomycetales</taxon>
        <taxon>Glycomycetaceae</taxon>
        <taxon>Glycomyces</taxon>
    </lineage>
</organism>
<dbReference type="InterPro" id="IPR034505">
    <property type="entry name" value="Coproporphyrinogen-III_oxidase"/>
</dbReference>
<evidence type="ECO:0000256" key="1">
    <source>
        <dbReference type="ARBA" id="ARBA00006100"/>
    </source>
</evidence>
<keyword evidence="3" id="KW-0411">Iron-sulfur</keyword>
<dbReference type="RefSeq" id="WP_153027320.1">
    <property type="nucleotide sequence ID" value="NZ_WIAO01000037.1"/>
</dbReference>
<evidence type="ECO:0000256" key="2">
    <source>
        <dbReference type="ARBA" id="ARBA00017228"/>
    </source>
</evidence>
<dbReference type="Pfam" id="PF06969">
    <property type="entry name" value="HemN_C"/>
    <property type="match status" value="1"/>
</dbReference>
<keyword evidence="3" id="KW-0143">Chaperone</keyword>
<dbReference type="EMBL" id="WIAO01000037">
    <property type="protein sequence ID" value="MQM28188.1"/>
    <property type="molecule type" value="Genomic_DNA"/>
</dbReference>
<comment type="caution">
    <text evidence="5">The sequence shown here is derived from an EMBL/GenBank/DDBJ whole genome shotgun (WGS) entry which is preliminary data.</text>
</comment>
<dbReference type="InterPro" id="IPR007197">
    <property type="entry name" value="rSAM"/>
</dbReference>
<evidence type="ECO:0000259" key="4">
    <source>
        <dbReference type="PROSITE" id="PS51918"/>
    </source>
</evidence>
<dbReference type="GO" id="GO:0004109">
    <property type="term" value="F:coproporphyrinogen oxidase activity"/>
    <property type="evidence" value="ECO:0007669"/>
    <property type="project" value="InterPro"/>
</dbReference>
<dbReference type="SFLD" id="SFLDF00288">
    <property type="entry name" value="HemN-like__clustered_with_nucl"/>
    <property type="match status" value="1"/>
</dbReference>
<protein>
    <recommendedName>
        <fullName evidence="2 3">Heme chaperone HemW</fullName>
    </recommendedName>
</protein>
<dbReference type="NCBIfam" id="TIGR00539">
    <property type="entry name" value="hemN_rel"/>
    <property type="match status" value="1"/>
</dbReference>